<dbReference type="Proteomes" id="UP000015105">
    <property type="component" value="Chromosome 2D"/>
</dbReference>
<proteinExistence type="predicted"/>
<reference evidence="2" key="1">
    <citation type="journal article" date="2014" name="Science">
        <title>Ancient hybridizations among the ancestral genomes of bread wheat.</title>
        <authorList>
            <consortium name="International Wheat Genome Sequencing Consortium,"/>
            <person name="Marcussen T."/>
            <person name="Sandve S.R."/>
            <person name="Heier L."/>
            <person name="Spannagl M."/>
            <person name="Pfeifer M."/>
            <person name="Jakobsen K.S."/>
            <person name="Wulff B.B."/>
            <person name="Steuernagel B."/>
            <person name="Mayer K.F."/>
            <person name="Olsen O.A."/>
        </authorList>
    </citation>
    <scope>NUCLEOTIDE SEQUENCE [LARGE SCALE GENOMIC DNA]</scope>
    <source>
        <strain evidence="2">cv. AL8/78</strain>
    </source>
</reference>
<dbReference type="Gramene" id="AET2Gv20222600.17">
    <property type="protein sequence ID" value="AET2Gv20222600.17"/>
    <property type="gene ID" value="AET2Gv20222600"/>
</dbReference>
<dbReference type="AlphaFoldDB" id="A0A453AQ58"/>
<sequence>WERERLLRPPCALLCDDSQAAQVQELIAISGVRSIMPSSNVGIVPFACLHNVSLLSYFYSKVCTPPQKKVCTLFFLLFITLHISSQTV</sequence>
<name>A0A453AQ58_AEGTS</name>
<evidence type="ECO:0000313" key="1">
    <source>
        <dbReference type="EnsemblPlants" id="AET2Gv20222600.17"/>
    </source>
</evidence>
<keyword evidence="2" id="KW-1185">Reference proteome</keyword>
<reference evidence="1" key="3">
    <citation type="journal article" date="2017" name="Nature">
        <title>Genome sequence of the progenitor of the wheat D genome Aegilops tauschii.</title>
        <authorList>
            <person name="Luo M.C."/>
            <person name="Gu Y.Q."/>
            <person name="Puiu D."/>
            <person name="Wang H."/>
            <person name="Twardziok S.O."/>
            <person name="Deal K.R."/>
            <person name="Huo N."/>
            <person name="Zhu T."/>
            <person name="Wang L."/>
            <person name="Wang Y."/>
            <person name="McGuire P.E."/>
            <person name="Liu S."/>
            <person name="Long H."/>
            <person name="Ramasamy R.K."/>
            <person name="Rodriguez J.C."/>
            <person name="Van S.L."/>
            <person name="Yuan L."/>
            <person name="Wang Z."/>
            <person name="Xia Z."/>
            <person name="Xiao L."/>
            <person name="Anderson O.D."/>
            <person name="Ouyang S."/>
            <person name="Liang Y."/>
            <person name="Zimin A.V."/>
            <person name="Pertea G."/>
            <person name="Qi P."/>
            <person name="Bennetzen J.L."/>
            <person name="Dai X."/>
            <person name="Dawson M.W."/>
            <person name="Muller H.G."/>
            <person name="Kugler K."/>
            <person name="Rivarola-Duarte L."/>
            <person name="Spannagl M."/>
            <person name="Mayer K.F.X."/>
            <person name="Lu F.H."/>
            <person name="Bevan M.W."/>
            <person name="Leroy P."/>
            <person name="Li P."/>
            <person name="You F.M."/>
            <person name="Sun Q."/>
            <person name="Liu Z."/>
            <person name="Lyons E."/>
            <person name="Wicker T."/>
            <person name="Salzberg S.L."/>
            <person name="Devos K.M."/>
            <person name="Dvorak J."/>
        </authorList>
    </citation>
    <scope>NUCLEOTIDE SEQUENCE [LARGE SCALE GENOMIC DNA]</scope>
    <source>
        <strain evidence="1">cv. AL8/78</strain>
    </source>
</reference>
<evidence type="ECO:0000313" key="2">
    <source>
        <dbReference type="Proteomes" id="UP000015105"/>
    </source>
</evidence>
<reference evidence="2" key="2">
    <citation type="journal article" date="2017" name="Nat. Plants">
        <title>The Aegilops tauschii genome reveals multiple impacts of transposons.</title>
        <authorList>
            <person name="Zhao G."/>
            <person name="Zou C."/>
            <person name="Li K."/>
            <person name="Wang K."/>
            <person name="Li T."/>
            <person name="Gao L."/>
            <person name="Zhang X."/>
            <person name="Wang H."/>
            <person name="Yang Z."/>
            <person name="Liu X."/>
            <person name="Jiang W."/>
            <person name="Mao L."/>
            <person name="Kong X."/>
            <person name="Jiao Y."/>
            <person name="Jia J."/>
        </authorList>
    </citation>
    <scope>NUCLEOTIDE SEQUENCE [LARGE SCALE GENOMIC DNA]</scope>
    <source>
        <strain evidence="2">cv. AL8/78</strain>
    </source>
</reference>
<reference evidence="1" key="4">
    <citation type="submission" date="2019-03" db="UniProtKB">
        <authorList>
            <consortium name="EnsemblPlants"/>
        </authorList>
    </citation>
    <scope>IDENTIFICATION</scope>
</reference>
<reference evidence="1" key="5">
    <citation type="journal article" date="2021" name="G3 (Bethesda)">
        <title>Aegilops tauschii genome assembly Aet v5.0 features greater sequence contiguity and improved annotation.</title>
        <authorList>
            <person name="Wang L."/>
            <person name="Zhu T."/>
            <person name="Rodriguez J.C."/>
            <person name="Deal K.R."/>
            <person name="Dubcovsky J."/>
            <person name="McGuire P.E."/>
            <person name="Lux T."/>
            <person name="Spannagl M."/>
            <person name="Mayer K.F.X."/>
            <person name="Baldrich P."/>
            <person name="Meyers B.C."/>
            <person name="Huo N."/>
            <person name="Gu Y.Q."/>
            <person name="Zhou H."/>
            <person name="Devos K.M."/>
            <person name="Bennetzen J.L."/>
            <person name="Unver T."/>
            <person name="Budak H."/>
            <person name="Gulick P.J."/>
            <person name="Galiba G."/>
            <person name="Kalapos B."/>
            <person name="Nelson D.R."/>
            <person name="Li P."/>
            <person name="You F.M."/>
            <person name="Luo M.C."/>
            <person name="Dvorak J."/>
        </authorList>
    </citation>
    <scope>NUCLEOTIDE SEQUENCE [LARGE SCALE GENOMIC DNA]</scope>
    <source>
        <strain evidence="1">cv. AL8/78</strain>
    </source>
</reference>
<accession>A0A453AQ58</accession>
<protein>
    <submittedName>
        <fullName evidence="1">Uncharacterized protein</fullName>
    </submittedName>
</protein>
<organism evidence="1 2">
    <name type="scientific">Aegilops tauschii subsp. strangulata</name>
    <name type="common">Goatgrass</name>
    <dbReference type="NCBI Taxonomy" id="200361"/>
    <lineage>
        <taxon>Eukaryota</taxon>
        <taxon>Viridiplantae</taxon>
        <taxon>Streptophyta</taxon>
        <taxon>Embryophyta</taxon>
        <taxon>Tracheophyta</taxon>
        <taxon>Spermatophyta</taxon>
        <taxon>Magnoliopsida</taxon>
        <taxon>Liliopsida</taxon>
        <taxon>Poales</taxon>
        <taxon>Poaceae</taxon>
        <taxon>BOP clade</taxon>
        <taxon>Pooideae</taxon>
        <taxon>Triticodae</taxon>
        <taxon>Triticeae</taxon>
        <taxon>Triticinae</taxon>
        <taxon>Aegilops</taxon>
    </lineage>
</organism>
<dbReference type="EnsemblPlants" id="AET2Gv20222600.17">
    <property type="protein sequence ID" value="AET2Gv20222600.17"/>
    <property type="gene ID" value="AET2Gv20222600"/>
</dbReference>